<dbReference type="InterPro" id="IPR036388">
    <property type="entry name" value="WH-like_DNA-bd_sf"/>
</dbReference>
<organism evidence="6 7">
    <name type="scientific">Thermaurantimonas aggregans</name>
    <dbReference type="NCBI Taxonomy" id="2173829"/>
    <lineage>
        <taxon>Bacteria</taxon>
        <taxon>Pseudomonadati</taxon>
        <taxon>Bacteroidota</taxon>
        <taxon>Flavobacteriia</taxon>
        <taxon>Flavobacteriales</taxon>
        <taxon>Schleiferiaceae</taxon>
        <taxon>Thermaurantimonas</taxon>
    </lineage>
</organism>
<keyword evidence="3" id="KW-0804">Transcription</keyword>
<dbReference type="EMBL" id="BHZE01000005">
    <property type="protein sequence ID" value="GCD77278.1"/>
    <property type="molecule type" value="Genomic_DNA"/>
</dbReference>
<dbReference type="SUPFAM" id="SSF51206">
    <property type="entry name" value="cAMP-binding domain-like"/>
    <property type="match status" value="1"/>
</dbReference>
<dbReference type="GO" id="GO:0006355">
    <property type="term" value="P:regulation of DNA-templated transcription"/>
    <property type="evidence" value="ECO:0007669"/>
    <property type="project" value="InterPro"/>
</dbReference>
<dbReference type="RefSeq" id="WP_124397337.1">
    <property type="nucleotide sequence ID" value="NZ_BHZE01000005.1"/>
</dbReference>
<evidence type="ECO:0000259" key="5">
    <source>
        <dbReference type="PROSITE" id="PS51063"/>
    </source>
</evidence>
<dbReference type="InterPro" id="IPR036390">
    <property type="entry name" value="WH_DNA-bd_sf"/>
</dbReference>
<evidence type="ECO:0000313" key="7">
    <source>
        <dbReference type="Proteomes" id="UP000286715"/>
    </source>
</evidence>
<reference evidence="6 7" key="1">
    <citation type="submission" date="2018-11" db="EMBL/GenBank/DDBJ databases">
        <title>Schleiferia aggregans sp. nov., a moderately thermophilic heterotrophic bacterium isolated from microbial mats at a terrestrial hot spring.</title>
        <authorList>
            <person name="Iino T."/>
            <person name="Ohkuma M."/>
            <person name="Haruta S."/>
        </authorList>
    </citation>
    <scope>NUCLEOTIDE SEQUENCE [LARGE SCALE GENOMIC DNA]</scope>
    <source>
        <strain evidence="6 7">LA</strain>
    </source>
</reference>
<dbReference type="GO" id="GO:0003677">
    <property type="term" value="F:DNA binding"/>
    <property type="evidence" value="ECO:0007669"/>
    <property type="project" value="UniProtKB-KW"/>
</dbReference>
<dbReference type="InterPro" id="IPR000595">
    <property type="entry name" value="cNMP-bd_dom"/>
</dbReference>
<dbReference type="CDD" id="cd00038">
    <property type="entry name" value="CAP_ED"/>
    <property type="match status" value="1"/>
</dbReference>
<dbReference type="PROSITE" id="PS51063">
    <property type="entry name" value="HTH_CRP_2"/>
    <property type="match status" value="1"/>
</dbReference>
<proteinExistence type="predicted"/>
<dbReference type="AlphaFoldDB" id="A0A401XJT9"/>
<evidence type="ECO:0000256" key="1">
    <source>
        <dbReference type="ARBA" id="ARBA00023015"/>
    </source>
</evidence>
<evidence type="ECO:0000313" key="6">
    <source>
        <dbReference type="EMBL" id="GCD77278.1"/>
    </source>
</evidence>
<feature type="domain" description="Cyclic nucleotide-binding" evidence="4">
    <location>
        <begin position="29"/>
        <end position="101"/>
    </location>
</feature>
<dbReference type="InterPro" id="IPR014710">
    <property type="entry name" value="RmlC-like_jellyroll"/>
</dbReference>
<evidence type="ECO:0000259" key="4">
    <source>
        <dbReference type="PROSITE" id="PS50042"/>
    </source>
</evidence>
<accession>A0A401XJT9</accession>
<sequence>MKEDFLFALFASSVMKDKEQFIKENFTKLIPEGSQVLLQYFITSGDLKIFKVGDEILRRGESSDKFYWLIEGGVKSYRNGELILHKNGDFLGISAAIQDLPILYDYSCISEIAILLELSTQKLKELLVSQPQAVFPIMQVIFKKAELTEQNGVKIMQADSEGRLLQVLKYLITKYGLNEDNSIPVELNSDDLALLSGSSRTSTYRWLKNFEEKGIIKRNGNKIKLLNQKFFQKMLI</sequence>
<evidence type="ECO:0000256" key="2">
    <source>
        <dbReference type="ARBA" id="ARBA00023125"/>
    </source>
</evidence>
<dbReference type="Proteomes" id="UP000286715">
    <property type="component" value="Unassembled WGS sequence"/>
</dbReference>
<protein>
    <recommendedName>
        <fullName evidence="8">Crp/Fnr family transcriptional regulator</fullName>
    </recommendedName>
</protein>
<feature type="domain" description="HTH crp-type" evidence="5">
    <location>
        <begin position="158"/>
        <end position="229"/>
    </location>
</feature>
<gene>
    <name evidence="6" type="ORF">JCM31826_07600</name>
</gene>
<dbReference type="InterPro" id="IPR018490">
    <property type="entry name" value="cNMP-bd_dom_sf"/>
</dbReference>
<dbReference type="OrthoDB" id="792939at2"/>
<dbReference type="SUPFAM" id="SSF46785">
    <property type="entry name" value="Winged helix' DNA-binding domain"/>
    <property type="match status" value="1"/>
</dbReference>
<dbReference type="InterPro" id="IPR012318">
    <property type="entry name" value="HTH_CRP"/>
</dbReference>
<dbReference type="PROSITE" id="PS50042">
    <property type="entry name" value="CNMP_BINDING_3"/>
    <property type="match status" value="1"/>
</dbReference>
<dbReference type="Gene3D" id="1.10.10.10">
    <property type="entry name" value="Winged helix-like DNA-binding domain superfamily/Winged helix DNA-binding domain"/>
    <property type="match status" value="1"/>
</dbReference>
<name>A0A401XJT9_9FLAO</name>
<dbReference type="Gene3D" id="2.60.120.10">
    <property type="entry name" value="Jelly Rolls"/>
    <property type="match status" value="1"/>
</dbReference>
<dbReference type="Pfam" id="PF00027">
    <property type="entry name" value="cNMP_binding"/>
    <property type="match status" value="1"/>
</dbReference>
<comment type="caution">
    <text evidence="6">The sequence shown here is derived from an EMBL/GenBank/DDBJ whole genome shotgun (WGS) entry which is preliminary data.</text>
</comment>
<keyword evidence="2" id="KW-0238">DNA-binding</keyword>
<evidence type="ECO:0000256" key="3">
    <source>
        <dbReference type="ARBA" id="ARBA00023163"/>
    </source>
</evidence>
<evidence type="ECO:0008006" key="8">
    <source>
        <dbReference type="Google" id="ProtNLM"/>
    </source>
</evidence>
<keyword evidence="7" id="KW-1185">Reference proteome</keyword>
<keyword evidence="1" id="KW-0805">Transcription regulation</keyword>
<dbReference type="Pfam" id="PF13545">
    <property type="entry name" value="HTH_Crp_2"/>
    <property type="match status" value="1"/>
</dbReference>